<dbReference type="EMBL" id="CAJVQC010025165">
    <property type="protein sequence ID" value="CAG8729040.1"/>
    <property type="molecule type" value="Genomic_DNA"/>
</dbReference>
<protein>
    <submittedName>
        <fullName evidence="1">14762_t:CDS:1</fullName>
    </submittedName>
</protein>
<feature type="non-terminal residue" evidence="1">
    <location>
        <position position="1"/>
    </location>
</feature>
<organism evidence="1 2">
    <name type="scientific">Racocetra persica</name>
    <dbReference type="NCBI Taxonomy" id="160502"/>
    <lineage>
        <taxon>Eukaryota</taxon>
        <taxon>Fungi</taxon>
        <taxon>Fungi incertae sedis</taxon>
        <taxon>Mucoromycota</taxon>
        <taxon>Glomeromycotina</taxon>
        <taxon>Glomeromycetes</taxon>
        <taxon>Diversisporales</taxon>
        <taxon>Gigasporaceae</taxon>
        <taxon>Racocetra</taxon>
    </lineage>
</organism>
<dbReference type="Proteomes" id="UP000789920">
    <property type="component" value="Unassembled WGS sequence"/>
</dbReference>
<name>A0ACA9Q3R0_9GLOM</name>
<reference evidence="1" key="1">
    <citation type="submission" date="2021-06" db="EMBL/GenBank/DDBJ databases">
        <authorList>
            <person name="Kallberg Y."/>
            <person name="Tangrot J."/>
            <person name="Rosling A."/>
        </authorList>
    </citation>
    <scope>NUCLEOTIDE SEQUENCE</scope>
    <source>
        <strain evidence="1">MA461A</strain>
    </source>
</reference>
<keyword evidence="2" id="KW-1185">Reference proteome</keyword>
<proteinExistence type="predicted"/>
<evidence type="ECO:0000313" key="1">
    <source>
        <dbReference type="EMBL" id="CAG8729040.1"/>
    </source>
</evidence>
<sequence length="63" mass="7568">TVNAKSNKVKKTNKHKKRKIETPSETPSELDLRERVLDLKEREISLREREVKIRELEIKRSKK</sequence>
<accession>A0ACA9Q3R0</accession>
<evidence type="ECO:0000313" key="2">
    <source>
        <dbReference type="Proteomes" id="UP000789920"/>
    </source>
</evidence>
<comment type="caution">
    <text evidence="1">The sequence shown here is derived from an EMBL/GenBank/DDBJ whole genome shotgun (WGS) entry which is preliminary data.</text>
</comment>
<gene>
    <name evidence="1" type="ORF">RPERSI_LOCUS11972</name>
</gene>